<dbReference type="Gene3D" id="1.10.10.10">
    <property type="entry name" value="Winged helix-like DNA-binding domain superfamily/Winged helix DNA-binding domain"/>
    <property type="match status" value="1"/>
</dbReference>
<evidence type="ECO:0000259" key="5">
    <source>
        <dbReference type="PROSITE" id="PS50931"/>
    </source>
</evidence>
<evidence type="ECO:0000256" key="1">
    <source>
        <dbReference type="ARBA" id="ARBA00009437"/>
    </source>
</evidence>
<dbReference type="NCBIfam" id="NF007491">
    <property type="entry name" value="PRK10086.1"/>
    <property type="match status" value="1"/>
</dbReference>
<proteinExistence type="inferred from homology"/>
<name>A0AAX3P8G8_AERHY</name>
<dbReference type="Proteomes" id="UP001214666">
    <property type="component" value="Chromosome"/>
</dbReference>
<dbReference type="PROSITE" id="PS50931">
    <property type="entry name" value="HTH_LYSR"/>
    <property type="match status" value="1"/>
</dbReference>
<dbReference type="PANTHER" id="PTHR30537:SF32">
    <property type="entry name" value="HTH-TYPE TRANSCRIPTIONAL REGULATOR DSDC"/>
    <property type="match status" value="1"/>
</dbReference>
<dbReference type="InterPro" id="IPR036388">
    <property type="entry name" value="WH-like_DNA-bd_sf"/>
</dbReference>
<organism evidence="6 7">
    <name type="scientific">Aeromonas hydrophila</name>
    <dbReference type="NCBI Taxonomy" id="644"/>
    <lineage>
        <taxon>Bacteria</taxon>
        <taxon>Pseudomonadati</taxon>
        <taxon>Pseudomonadota</taxon>
        <taxon>Gammaproteobacteria</taxon>
        <taxon>Aeromonadales</taxon>
        <taxon>Aeromonadaceae</taxon>
        <taxon>Aeromonas</taxon>
    </lineage>
</organism>
<protein>
    <submittedName>
        <fullName evidence="6">DNA-binding transcriptional regulator DsdC</fullName>
    </submittedName>
</protein>
<keyword evidence="3 6" id="KW-0238">DNA-binding</keyword>
<evidence type="ECO:0000256" key="4">
    <source>
        <dbReference type="ARBA" id="ARBA00023163"/>
    </source>
</evidence>
<dbReference type="Gene3D" id="3.40.190.10">
    <property type="entry name" value="Periplasmic binding protein-like II"/>
    <property type="match status" value="2"/>
</dbReference>
<evidence type="ECO:0000256" key="2">
    <source>
        <dbReference type="ARBA" id="ARBA00023015"/>
    </source>
</evidence>
<evidence type="ECO:0000313" key="7">
    <source>
        <dbReference type="Proteomes" id="UP001214666"/>
    </source>
</evidence>
<dbReference type="InterPro" id="IPR005119">
    <property type="entry name" value="LysR_subst-bd"/>
</dbReference>
<dbReference type="InterPro" id="IPR058163">
    <property type="entry name" value="LysR-type_TF_proteobact-type"/>
</dbReference>
<sequence length="319" mass="35695">MYGEDNYVARSSVAGNKLLNGYQLARLHTFEAAARHGSFALAADELALSPSAVSHRISALEEDLGFKLFQRFHRKVALTADGQRVFWALKSSLEFINQEILEIRHQELSGTLTIYSRPSIAQCWLVPRLADFSRLHPQIELNIMTGNENINLHGYGIDLTLYFDDKTPARLAIHPLMDEYMVPVCSPEYAKQHGLLGNPANLAHCRLLHDRQAWGHDSDGDEWSSWAEQSGVSLSACRASMGFDRSDLAIIAAMNHAGIAMGRQNLVSKRLARRELVAPFPDMAVRCAQRYYIATLPNCQNPKAQAFIDWACQQAGERD</sequence>
<dbReference type="GO" id="GO:0043565">
    <property type="term" value="F:sequence-specific DNA binding"/>
    <property type="evidence" value="ECO:0007669"/>
    <property type="project" value="TreeGrafter"/>
</dbReference>
<dbReference type="FunFam" id="1.10.10.10:FF:000038">
    <property type="entry name" value="Glycine cleavage system transcriptional activator"/>
    <property type="match status" value="1"/>
</dbReference>
<dbReference type="RefSeq" id="WP_077097109.1">
    <property type="nucleotide sequence ID" value="NZ_AP023398.1"/>
</dbReference>
<accession>A0AAX3P8G8</accession>
<evidence type="ECO:0000256" key="3">
    <source>
        <dbReference type="ARBA" id="ARBA00023125"/>
    </source>
</evidence>
<dbReference type="PANTHER" id="PTHR30537">
    <property type="entry name" value="HTH-TYPE TRANSCRIPTIONAL REGULATOR"/>
    <property type="match status" value="1"/>
</dbReference>
<dbReference type="NCBIfam" id="TIGR02036">
    <property type="entry name" value="dsdC"/>
    <property type="match status" value="1"/>
</dbReference>
<keyword evidence="4" id="KW-0804">Transcription</keyword>
<dbReference type="Pfam" id="PF03466">
    <property type="entry name" value="LysR_substrate"/>
    <property type="match status" value="1"/>
</dbReference>
<dbReference type="EMBL" id="CP118942">
    <property type="protein sequence ID" value="WEE27669.1"/>
    <property type="molecule type" value="Genomic_DNA"/>
</dbReference>
<keyword evidence="2" id="KW-0805">Transcription regulation</keyword>
<dbReference type="InterPro" id="IPR036390">
    <property type="entry name" value="WH_DNA-bd_sf"/>
</dbReference>
<gene>
    <name evidence="6" type="primary">dsdC</name>
    <name evidence="6" type="ORF">PY771_04955</name>
</gene>
<dbReference type="SUPFAM" id="SSF46785">
    <property type="entry name" value="Winged helix' DNA-binding domain"/>
    <property type="match status" value="1"/>
</dbReference>
<dbReference type="InterPro" id="IPR011781">
    <property type="entry name" value="DsdC"/>
</dbReference>
<dbReference type="PRINTS" id="PR00039">
    <property type="entry name" value="HTHLYSR"/>
</dbReference>
<dbReference type="Pfam" id="PF00126">
    <property type="entry name" value="HTH_1"/>
    <property type="match status" value="1"/>
</dbReference>
<feature type="domain" description="HTH lysR-type" evidence="5">
    <location>
        <begin position="22"/>
        <end position="79"/>
    </location>
</feature>
<comment type="similarity">
    <text evidence="1">Belongs to the LysR transcriptional regulatory family.</text>
</comment>
<reference evidence="6" key="1">
    <citation type="submission" date="2023-02" db="EMBL/GenBank/DDBJ databases">
        <title>The sequence of Aeromonas hydrophila K533.</title>
        <authorList>
            <person name="Luo X."/>
        </authorList>
    </citation>
    <scope>NUCLEOTIDE SEQUENCE</scope>
    <source>
        <strain evidence="6">K533</strain>
    </source>
</reference>
<dbReference type="SUPFAM" id="SSF53850">
    <property type="entry name" value="Periplasmic binding protein-like II"/>
    <property type="match status" value="1"/>
</dbReference>
<dbReference type="AlphaFoldDB" id="A0AAX3P8G8"/>
<dbReference type="InterPro" id="IPR000847">
    <property type="entry name" value="LysR_HTH_N"/>
</dbReference>
<evidence type="ECO:0000313" key="6">
    <source>
        <dbReference type="EMBL" id="WEE27669.1"/>
    </source>
</evidence>
<dbReference type="GO" id="GO:0006351">
    <property type="term" value="P:DNA-templated transcription"/>
    <property type="evidence" value="ECO:0007669"/>
    <property type="project" value="TreeGrafter"/>
</dbReference>
<dbReference type="CDD" id="cd08432">
    <property type="entry name" value="PBP2_GcdR_TrpI_HvrB_AmpR_like"/>
    <property type="match status" value="1"/>
</dbReference>
<dbReference type="GO" id="GO:0003700">
    <property type="term" value="F:DNA-binding transcription factor activity"/>
    <property type="evidence" value="ECO:0007669"/>
    <property type="project" value="InterPro"/>
</dbReference>